<dbReference type="EMBL" id="JBBWWQ010000003">
    <property type="protein sequence ID" value="KAK8951475.1"/>
    <property type="molecule type" value="Genomic_DNA"/>
</dbReference>
<dbReference type="InterPro" id="IPR046849">
    <property type="entry name" value="E2_motif"/>
</dbReference>
<gene>
    <name evidence="4" type="primary">PCMP-H53</name>
    <name evidence="4" type="ORF">KSP39_PZI003982</name>
</gene>
<dbReference type="Pfam" id="PF20430">
    <property type="entry name" value="Eplus_motif"/>
    <property type="match status" value="1"/>
</dbReference>
<dbReference type="NCBIfam" id="TIGR00756">
    <property type="entry name" value="PPR"/>
    <property type="match status" value="3"/>
</dbReference>
<feature type="repeat" description="PPR" evidence="2">
    <location>
        <begin position="321"/>
        <end position="355"/>
    </location>
</feature>
<dbReference type="GO" id="GO:0009451">
    <property type="term" value="P:RNA modification"/>
    <property type="evidence" value="ECO:0007669"/>
    <property type="project" value="InterPro"/>
</dbReference>
<dbReference type="InterPro" id="IPR046960">
    <property type="entry name" value="PPR_At4g14850-like_plant"/>
</dbReference>
<dbReference type="Gene3D" id="1.25.40.10">
    <property type="entry name" value="Tetratricopeptide repeat domain"/>
    <property type="match status" value="2"/>
</dbReference>
<protein>
    <submittedName>
        <fullName evidence="4">Pentatricopeptide repeat-containing protein</fullName>
    </submittedName>
</protein>
<dbReference type="AlphaFoldDB" id="A0AAP0GCH3"/>
<dbReference type="PROSITE" id="PS51375">
    <property type="entry name" value="PPR"/>
    <property type="match status" value="3"/>
</dbReference>
<dbReference type="FunFam" id="1.25.40.10:FF:000158">
    <property type="entry name" value="pentatricopeptide repeat-containing protein At2g33680"/>
    <property type="match status" value="1"/>
</dbReference>
<dbReference type="Pfam" id="PF14432">
    <property type="entry name" value="DYW_deaminase"/>
    <property type="match status" value="1"/>
</dbReference>
<dbReference type="GO" id="GO:0099402">
    <property type="term" value="P:plant organ development"/>
    <property type="evidence" value="ECO:0007669"/>
    <property type="project" value="UniProtKB-ARBA"/>
</dbReference>
<keyword evidence="5" id="KW-1185">Reference proteome</keyword>
<organism evidence="4 5">
    <name type="scientific">Platanthera zijinensis</name>
    <dbReference type="NCBI Taxonomy" id="2320716"/>
    <lineage>
        <taxon>Eukaryota</taxon>
        <taxon>Viridiplantae</taxon>
        <taxon>Streptophyta</taxon>
        <taxon>Embryophyta</taxon>
        <taxon>Tracheophyta</taxon>
        <taxon>Spermatophyta</taxon>
        <taxon>Magnoliopsida</taxon>
        <taxon>Liliopsida</taxon>
        <taxon>Asparagales</taxon>
        <taxon>Orchidaceae</taxon>
        <taxon>Orchidoideae</taxon>
        <taxon>Orchideae</taxon>
        <taxon>Orchidinae</taxon>
        <taxon>Platanthera</taxon>
    </lineage>
</organism>
<dbReference type="GO" id="GO:0003723">
    <property type="term" value="F:RNA binding"/>
    <property type="evidence" value="ECO:0007669"/>
    <property type="project" value="InterPro"/>
</dbReference>
<evidence type="ECO:0000256" key="1">
    <source>
        <dbReference type="ARBA" id="ARBA00022737"/>
    </source>
</evidence>
<dbReference type="Pfam" id="PF13041">
    <property type="entry name" value="PPR_2"/>
    <property type="match status" value="1"/>
</dbReference>
<sequence length="656" mass="73410">MELHSFIQFNRIIPKFSATTRIPIPDSTSQFLKPPSAHHSFSKTPLSTHTFFWNGMLQAHLTSGDPHLAVLAYRDMLLAGVLPDRHSLPRALAASRLSSSFFTGRQIHSHALKLSLSGNSYVLAALMELYAQVAGADAASPLLSQSNPQSSIAYTLLAKLYMLEKNPHSALQIFFHLAASGIELDPVAVATAVKACREMKSAREGKKVHEIARERKLDCDILVANSLLKMYINCGRMEESLALFDSMPSKDVVSWTTIINCNARIGRFNEGLKLFRAMMIGGVKPDEFAVCAVLPACARMAARKSGMEIHGFIIRQRIETTAAVQNALIDMYSKSGSLEIASKVFERMPERDIISWTVLILGYSWHGLGKLGLTLFRQINKDAGAELDGATYSAALHACGTDCIVDEGDNVFKLIGKDNSEPDHLVLMVRILARSGKFGRVQNFLEEHRMERNLDALRAVLDGCRIHSNARMGRRVAEQLIELNPLIAENYVLLSNMCRSNGKCGMVKKMREMIADMGLKPKKACSWIEIRCKVHTFGTGDISHPRSERIYWELRQLMKRMEEEGYVPVEDFNFHDVDEEMECIPYGHSEMLAIAFGLISTLVSNVVRVTKNMRVCRNCHESAKFISRIAGREIVLKDPERFHRFVDGSCSCQDVW</sequence>
<dbReference type="InterPro" id="IPR011990">
    <property type="entry name" value="TPR-like_helical_dom_sf"/>
</dbReference>
<dbReference type="FunFam" id="1.25.40.10:FF:000344">
    <property type="entry name" value="Pentatricopeptide repeat-containing protein"/>
    <property type="match status" value="1"/>
</dbReference>
<dbReference type="Pfam" id="PF01535">
    <property type="entry name" value="PPR"/>
    <property type="match status" value="2"/>
</dbReference>
<comment type="caution">
    <text evidence="4">The sequence shown here is derived from an EMBL/GenBank/DDBJ whole genome shotgun (WGS) entry which is preliminary data.</text>
</comment>
<accession>A0AAP0GCH3</accession>
<dbReference type="Proteomes" id="UP001418222">
    <property type="component" value="Unassembled WGS sequence"/>
</dbReference>
<evidence type="ECO:0000313" key="4">
    <source>
        <dbReference type="EMBL" id="KAK8951475.1"/>
    </source>
</evidence>
<dbReference type="InterPro" id="IPR046848">
    <property type="entry name" value="E_motif"/>
</dbReference>
<dbReference type="PANTHER" id="PTHR47926">
    <property type="entry name" value="PENTATRICOPEPTIDE REPEAT-CONTAINING PROTEIN"/>
    <property type="match status" value="1"/>
</dbReference>
<proteinExistence type="predicted"/>
<dbReference type="InterPro" id="IPR002885">
    <property type="entry name" value="PPR_rpt"/>
</dbReference>
<name>A0AAP0GCH3_9ASPA</name>
<keyword evidence="1" id="KW-0677">Repeat</keyword>
<reference evidence="4 5" key="1">
    <citation type="journal article" date="2022" name="Nat. Plants">
        <title>Genomes of leafy and leafless Platanthera orchids illuminate the evolution of mycoheterotrophy.</title>
        <authorList>
            <person name="Li M.H."/>
            <person name="Liu K.W."/>
            <person name="Li Z."/>
            <person name="Lu H.C."/>
            <person name="Ye Q.L."/>
            <person name="Zhang D."/>
            <person name="Wang J.Y."/>
            <person name="Li Y.F."/>
            <person name="Zhong Z.M."/>
            <person name="Liu X."/>
            <person name="Yu X."/>
            <person name="Liu D.K."/>
            <person name="Tu X.D."/>
            <person name="Liu B."/>
            <person name="Hao Y."/>
            <person name="Liao X.Y."/>
            <person name="Jiang Y.T."/>
            <person name="Sun W.H."/>
            <person name="Chen J."/>
            <person name="Chen Y.Q."/>
            <person name="Ai Y."/>
            <person name="Zhai J.W."/>
            <person name="Wu S.S."/>
            <person name="Zhou Z."/>
            <person name="Hsiao Y.Y."/>
            <person name="Wu W.L."/>
            <person name="Chen Y.Y."/>
            <person name="Lin Y.F."/>
            <person name="Hsu J.L."/>
            <person name="Li C.Y."/>
            <person name="Wang Z.W."/>
            <person name="Zhao X."/>
            <person name="Zhong W.Y."/>
            <person name="Ma X.K."/>
            <person name="Ma L."/>
            <person name="Huang J."/>
            <person name="Chen G.Z."/>
            <person name="Huang M.Z."/>
            <person name="Huang L."/>
            <person name="Peng D.H."/>
            <person name="Luo Y.B."/>
            <person name="Zou S.Q."/>
            <person name="Chen S.P."/>
            <person name="Lan S."/>
            <person name="Tsai W.C."/>
            <person name="Van de Peer Y."/>
            <person name="Liu Z.J."/>
        </authorList>
    </citation>
    <scope>NUCLEOTIDE SEQUENCE [LARGE SCALE GENOMIC DNA]</scope>
    <source>
        <strain evidence="4">Lor287</strain>
    </source>
</reference>
<feature type="repeat" description="PPR" evidence="2">
    <location>
        <begin position="220"/>
        <end position="250"/>
    </location>
</feature>
<evidence type="ECO:0000256" key="2">
    <source>
        <dbReference type="PROSITE-ProRule" id="PRU00708"/>
    </source>
</evidence>
<evidence type="ECO:0000313" key="5">
    <source>
        <dbReference type="Proteomes" id="UP001418222"/>
    </source>
</evidence>
<dbReference type="GO" id="GO:0008270">
    <property type="term" value="F:zinc ion binding"/>
    <property type="evidence" value="ECO:0007669"/>
    <property type="project" value="InterPro"/>
</dbReference>
<feature type="domain" description="DYW" evidence="3">
    <location>
        <begin position="565"/>
        <end position="656"/>
    </location>
</feature>
<dbReference type="Pfam" id="PF20431">
    <property type="entry name" value="E_motif"/>
    <property type="match status" value="1"/>
</dbReference>
<dbReference type="InterPro" id="IPR032867">
    <property type="entry name" value="DYW_dom"/>
</dbReference>
<evidence type="ECO:0000259" key="3">
    <source>
        <dbReference type="Pfam" id="PF14432"/>
    </source>
</evidence>
<feature type="repeat" description="PPR" evidence="2">
    <location>
        <begin position="251"/>
        <end position="285"/>
    </location>
</feature>